<comment type="function">
    <text evidence="1">DNA-dependent RNA polymerase catalyzes the transcription of DNA into RNA using the four ribonucleoside triphosphates as substrates. Specific core component of RNA polymerase III which synthesizes small RNAs, such as 5S rRNA and tRNAs.</text>
</comment>
<dbReference type="InterPro" id="IPR036388">
    <property type="entry name" value="WH-like_DNA-bd_sf"/>
</dbReference>
<reference evidence="2 3" key="1">
    <citation type="submission" date="2018-02" db="EMBL/GenBank/DDBJ databases">
        <title>Draft genome of wild Prunus yedoensis var. nudiflora.</title>
        <authorList>
            <person name="Baek S."/>
            <person name="Kim J.-H."/>
            <person name="Choi K."/>
            <person name="Kim G.-B."/>
            <person name="Cho A."/>
            <person name="Jang H."/>
            <person name="Shin C.-H."/>
            <person name="Yu H.-J."/>
            <person name="Mun J.-H."/>
        </authorList>
    </citation>
    <scope>NUCLEOTIDE SEQUENCE [LARGE SCALE GENOMIC DNA]</scope>
    <source>
        <strain evidence="3">cv. Jeju island</strain>
        <tissue evidence="2">Leaf</tissue>
    </source>
</reference>
<proteinExistence type="inferred from homology"/>
<dbReference type="InterPro" id="IPR039748">
    <property type="entry name" value="RPC3"/>
</dbReference>
<protein>
    <recommendedName>
        <fullName evidence="1">DNA-directed RNA polymerase III subunit RPC3</fullName>
        <shortName evidence="1">RNA polymerase III subunit C3</shortName>
    </recommendedName>
</protein>
<dbReference type="STRING" id="2094558.A0A314UX53"/>
<dbReference type="Proteomes" id="UP000250321">
    <property type="component" value="Unassembled WGS sequence"/>
</dbReference>
<name>A0A314UX53_PRUYE</name>
<keyword evidence="1" id="KW-0804">Transcription</keyword>
<evidence type="ECO:0000256" key="1">
    <source>
        <dbReference type="RuleBase" id="RU367076"/>
    </source>
</evidence>
<accession>A0A314UX53</accession>
<keyword evidence="3" id="KW-1185">Reference proteome</keyword>
<dbReference type="OrthoDB" id="272392at2759"/>
<dbReference type="EMBL" id="PJQY01002864">
    <property type="protein sequence ID" value="PQM42127.1"/>
    <property type="molecule type" value="Genomic_DNA"/>
</dbReference>
<gene>
    <name evidence="2" type="ORF">Pyn_02515</name>
</gene>
<keyword evidence="1" id="KW-0539">Nucleus</keyword>
<comment type="subcellular location">
    <subcellularLocation>
        <location evidence="1">Nucleus</location>
    </subcellularLocation>
</comment>
<dbReference type="GO" id="GO:0005666">
    <property type="term" value="C:RNA polymerase III complex"/>
    <property type="evidence" value="ECO:0007669"/>
    <property type="project" value="UniProtKB-UniRule"/>
</dbReference>
<comment type="caution">
    <text evidence="2">The sequence shown here is derived from an EMBL/GenBank/DDBJ whole genome shotgun (WGS) entry which is preliminary data.</text>
</comment>
<keyword evidence="1 2" id="KW-0240">DNA-directed RNA polymerase</keyword>
<evidence type="ECO:0000313" key="3">
    <source>
        <dbReference type="Proteomes" id="UP000250321"/>
    </source>
</evidence>
<organism evidence="2 3">
    <name type="scientific">Prunus yedoensis var. nudiflora</name>
    <dbReference type="NCBI Taxonomy" id="2094558"/>
    <lineage>
        <taxon>Eukaryota</taxon>
        <taxon>Viridiplantae</taxon>
        <taxon>Streptophyta</taxon>
        <taxon>Embryophyta</taxon>
        <taxon>Tracheophyta</taxon>
        <taxon>Spermatophyta</taxon>
        <taxon>Magnoliopsida</taxon>
        <taxon>eudicotyledons</taxon>
        <taxon>Gunneridae</taxon>
        <taxon>Pentapetalae</taxon>
        <taxon>rosids</taxon>
        <taxon>fabids</taxon>
        <taxon>Rosales</taxon>
        <taxon>Rosaceae</taxon>
        <taxon>Amygdaloideae</taxon>
        <taxon>Amygdaleae</taxon>
        <taxon>Prunus</taxon>
    </lineage>
</organism>
<dbReference type="GO" id="GO:0003697">
    <property type="term" value="F:single-stranded DNA binding"/>
    <property type="evidence" value="ECO:0007669"/>
    <property type="project" value="UniProtKB-UniRule"/>
</dbReference>
<evidence type="ECO:0000313" key="2">
    <source>
        <dbReference type="EMBL" id="PQM42127.1"/>
    </source>
</evidence>
<dbReference type="PANTHER" id="PTHR12949">
    <property type="entry name" value="RNA POLYMERASE III DNA DIRECTED -RELATED"/>
    <property type="match status" value="1"/>
</dbReference>
<comment type="subunit">
    <text evidence="1">Component of the RNA polymerase III (Pol III) complex consisting of 17 subunits.</text>
</comment>
<dbReference type="PANTHER" id="PTHR12949:SF0">
    <property type="entry name" value="DNA-DIRECTED RNA POLYMERASE III SUBUNIT RPC3"/>
    <property type="match status" value="1"/>
</dbReference>
<comment type="similarity">
    <text evidence="1">Belongs to the eukaryotic RPC3/POLR3C RNA polymerase subunit family.</text>
</comment>
<dbReference type="AlphaFoldDB" id="A0A314UX53"/>
<sequence>MRSRQKKMTPNQYGIKYAVHIVTSNFGNLVFKCVKSTKKRTFKPETANWVHRADPSASPELSPYSDPTQLRGHPFSDYCLSFIVLQCELILKDLLENGRLTLKQIMEGAESSKRQGDSAGEDSVQESFLKLVNAHFVESCPLQNQFLNKLLNKKMVEVPETIEQLVPAAAAPRKV</sequence>
<dbReference type="Gene3D" id="1.10.10.10">
    <property type="entry name" value="Winged helix-like DNA-binding domain superfamily/Winged helix DNA-binding domain"/>
    <property type="match status" value="1"/>
</dbReference>